<dbReference type="SUPFAM" id="SSF56935">
    <property type="entry name" value="Porins"/>
    <property type="match status" value="1"/>
</dbReference>
<keyword evidence="8 12" id="KW-0798">TonB box</keyword>
<accession>A0A844ZY09</accession>
<organism evidence="16 17">
    <name type="scientific">Aurantiacibacter arachoides</name>
    <dbReference type="NCBI Taxonomy" id="1850444"/>
    <lineage>
        <taxon>Bacteria</taxon>
        <taxon>Pseudomonadati</taxon>
        <taxon>Pseudomonadota</taxon>
        <taxon>Alphaproteobacteria</taxon>
        <taxon>Sphingomonadales</taxon>
        <taxon>Erythrobacteraceae</taxon>
        <taxon>Aurantiacibacter</taxon>
    </lineage>
</organism>
<evidence type="ECO:0000256" key="9">
    <source>
        <dbReference type="ARBA" id="ARBA00023136"/>
    </source>
</evidence>
<dbReference type="InterPro" id="IPR012910">
    <property type="entry name" value="Plug_dom"/>
</dbReference>
<gene>
    <name evidence="16" type="ORF">GRI62_03180</name>
</gene>
<evidence type="ECO:0000256" key="7">
    <source>
        <dbReference type="ARBA" id="ARBA00023065"/>
    </source>
</evidence>
<comment type="similarity">
    <text evidence="11 12">Belongs to the TonB-dependent receptor family.</text>
</comment>
<reference evidence="16 17" key="1">
    <citation type="submission" date="2019-12" db="EMBL/GenBank/DDBJ databases">
        <title>Genomic-based taxomic classification of the family Erythrobacteraceae.</title>
        <authorList>
            <person name="Xu L."/>
        </authorList>
    </citation>
    <scope>NUCLEOTIDE SEQUENCE [LARGE SCALE GENOMIC DNA]</scope>
    <source>
        <strain evidence="16 17">RC4-10-4</strain>
    </source>
</reference>
<evidence type="ECO:0000256" key="1">
    <source>
        <dbReference type="ARBA" id="ARBA00004571"/>
    </source>
</evidence>
<comment type="caution">
    <text evidence="16">The sequence shown here is derived from an EMBL/GenBank/DDBJ whole genome shotgun (WGS) entry which is preliminary data.</text>
</comment>
<evidence type="ECO:0000313" key="16">
    <source>
        <dbReference type="EMBL" id="MXO92608.1"/>
    </source>
</evidence>
<dbReference type="PANTHER" id="PTHR32552">
    <property type="entry name" value="FERRICHROME IRON RECEPTOR-RELATED"/>
    <property type="match status" value="1"/>
</dbReference>
<evidence type="ECO:0000313" key="17">
    <source>
        <dbReference type="Proteomes" id="UP000460626"/>
    </source>
</evidence>
<dbReference type="InterPro" id="IPR036942">
    <property type="entry name" value="Beta-barrel_TonB_sf"/>
</dbReference>
<dbReference type="GO" id="GO:0009279">
    <property type="term" value="C:cell outer membrane"/>
    <property type="evidence" value="ECO:0007669"/>
    <property type="project" value="UniProtKB-SubCell"/>
</dbReference>
<keyword evidence="10 11" id="KW-0998">Cell outer membrane</keyword>
<dbReference type="PANTHER" id="PTHR32552:SF81">
    <property type="entry name" value="TONB-DEPENDENT OUTER MEMBRANE RECEPTOR"/>
    <property type="match status" value="1"/>
</dbReference>
<feature type="domain" description="TonB-dependent receptor plug" evidence="15">
    <location>
        <begin position="65"/>
        <end position="172"/>
    </location>
</feature>
<keyword evidence="7" id="KW-0406">Ion transport</keyword>
<dbReference type="AlphaFoldDB" id="A0A844ZY09"/>
<keyword evidence="4" id="KW-0410">Iron transport</keyword>
<name>A0A844ZY09_9SPHN</name>
<keyword evidence="2 11" id="KW-0813">Transport</keyword>
<feature type="chain" id="PRO_5033067624" evidence="13">
    <location>
        <begin position="34"/>
        <end position="788"/>
    </location>
</feature>
<evidence type="ECO:0000256" key="3">
    <source>
        <dbReference type="ARBA" id="ARBA00022452"/>
    </source>
</evidence>
<dbReference type="EMBL" id="WTYH01000001">
    <property type="protein sequence ID" value="MXO92608.1"/>
    <property type="molecule type" value="Genomic_DNA"/>
</dbReference>
<evidence type="ECO:0000259" key="15">
    <source>
        <dbReference type="Pfam" id="PF07715"/>
    </source>
</evidence>
<keyword evidence="17" id="KW-1185">Reference proteome</keyword>
<comment type="subcellular location">
    <subcellularLocation>
        <location evidence="1 11">Cell outer membrane</location>
        <topology evidence="1 11">Multi-pass membrane protein</topology>
    </subcellularLocation>
</comment>
<dbReference type="Proteomes" id="UP000460626">
    <property type="component" value="Unassembled WGS sequence"/>
</dbReference>
<keyword evidence="5 11" id="KW-0812">Transmembrane</keyword>
<evidence type="ECO:0000256" key="13">
    <source>
        <dbReference type="SAM" id="SignalP"/>
    </source>
</evidence>
<dbReference type="CDD" id="cd01347">
    <property type="entry name" value="ligand_gated_channel"/>
    <property type="match status" value="1"/>
</dbReference>
<dbReference type="InterPro" id="IPR000531">
    <property type="entry name" value="Beta-barrel_TonB"/>
</dbReference>
<evidence type="ECO:0000259" key="14">
    <source>
        <dbReference type="Pfam" id="PF00593"/>
    </source>
</evidence>
<proteinExistence type="inferred from homology"/>
<dbReference type="Pfam" id="PF00593">
    <property type="entry name" value="TonB_dep_Rec_b-barrel"/>
    <property type="match status" value="1"/>
</dbReference>
<dbReference type="GO" id="GO:0006826">
    <property type="term" value="P:iron ion transport"/>
    <property type="evidence" value="ECO:0007669"/>
    <property type="project" value="UniProtKB-KW"/>
</dbReference>
<evidence type="ECO:0000256" key="4">
    <source>
        <dbReference type="ARBA" id="ARBA00022496"/>
    </source>
</evidence>
<dbReference type="InterPro" id="IPR037066">
    <property type="entry name" value="Plug_dom_sf"/>
</dbReference>
<keyword evidence="3 11" id="KW-1134">Transmembrane beta strand</keyword>
<evidence type="ECO:0000256" key="11">
    <source>
        <dbReference type="PROSITE-ProRule" id="PRU01360"/>
    </source>
</evidence>
<evidence type="ECO:0000256" key="6">
    <source>
        <dbReference type="ARBA" id="ARBA00023004"/>
    </source>
</evidence>
<feature type="signal peptide" evidence="13">
    <location>
        <begin position="1"/>
        <end position="33"/>
    </location>
</feature>
<evidence type="ECO:0000256" key="10">
    <source>
        <dbReference type="ARBA" id="ARBA00023237"/>
    </source>
</evidence>
<evidence type="ECO:0000256" key="8">
    <source>
        <dbReference type="ARBA" id="ARBA00023077"/>
    </source>
</evidence>
<keyword evidence="16" id="KW-0675">Receptor</keyword>
<keyword evidence="9 11" id="KW-0472">Membrane</keyword>
<feature type="domain" description="TonB-dependent receptor-like beta-barrel" evidence="14">
    <location>
        <begin position="336"/>
        <end position="745"/>
    </location>
</feature>
<sequence length="788" mass="84196">MGWEFPMRVIGLKLALLGSACAGAFVVSAPASAQDAQSADGVLPEAQEESPNTIVVTARKREEDLLDVPLPVTVATQEQLERDQVYNLTDLQRITPALEISQTSGGESNGGGRLRGIGTGVFNPSVASSVALVVDQVPVGNLSFPQLFDLAQVEVLRGPQGTLFGQGASGGVLNVSTRSPRLGEFGANASVDFADKGTAGSEVGELVVNAGVNVPLGQAVALRVAGQYRDEDGLQRSVTTGRDNSIEDWGVRGRLLIEPNDAVSVVLNAEHAENTTDGQNFFAIAIAPNSATPFGPPGATLGAISNGAFLNPAGCALPEIDERAEFYCEDAPSFLETEITALSAVVDFTFSDTLSLTSVTGFRDRTFRQFHRDFSRLVGAPAAQQNRTREDSHGVSQELRLTYTGDRLDLVTGGFYQDFSFDRTPIGDALTFGSNLPEQRIGFSVCNQAGTFCPVPTQFTDEMTGNRTIAAFADATFRFSDMLSVFGGLRYDDYSNRTTVITYPAIPGNAGGPASAPRVLEVDDSNISGRIGVSFQPTPDANIFASYSRGYKPPAVGTNPAGQLFQLDPEKTNAFEVGARFDVGRFQVSGNVFYTELQDFQSQTSVLVGTALISQPLNIDQIESYGFEVGAIGELFEGFTLNTGYQFNHITYPDGYLGDAGGDLGGTQFLNAPRHKFTLSGEYSVPLSNALEVFANANLVYKSEVLLAARVDDRYRFPAHELINAGFGVRDPDGMWNASIFARNLTQSREPTAYLASTFAGQLDGGIRAWPVAGLTARVVGIRVGFEY</sequence>
<keyword evidence="13" id="KW-0732">Signal</keyword>
<dbReference type="Gene3D" id="2.40.170.20">
    <property type="entry name" value="TonB-dependent receptor, beta-barrel domain"/>
    <property type="match status" value="1"/>
</dbReference>
<protein>
    <submittedName>
        <fullName evidence="16">TonB-dependent receptor</fullName>
    </submittedName>
</protein>
<keyword evidence="6" id="KW-0408">Iron</keyword>
<dbReference type="Gene3D" id="2.170.130.10">
    <property type="entry name" value="TonB-dependent receptor, plug domain"/>
    <property type="match status" value="1"/>
</dbReference>
<dbReference type="PROSITE" id="PS52016">
    <property type="entry name" value="TONB_DEPENDENT_REC_3"/>
    <property type="match status" value="1"/>
</dbReference>
<evidence type="ECO:0000256" key="2">
    <source>
        <dbReference type="ARBA" id="ARBA00022448"/>
    </source>
</evidence>
<dbReference type="Pfam" id="PF07715">
    <property type="entry name" value="Plug"/>
    <property type="match status" value="1"/>
</dbReference>
<dbReference type="InterPro" id="IPR039426">
    <property type="entry name" value="TonB-dep_rcpt-like"/>
</dbReference>
<evidence type="ECO:0000256" key="5">
    <source>
        <dbReference type="ARBA" id="ARBA00022692"/>
    </source>
</evidence>
<evidence type="ECO:0000256" key="12">
    <source>
        <dbReference type="RuleBase" id="RU003357"/>
    </source>
</evidence>